<evidence type="ECO:0000313" key="3">
    <source>
        <dbReference type="EMBL" id="SQB15152.1"/>
    </source>
</evidence>
<dbReference type="AlphaFoldDB" id="A0A174RAB1"/>
<dbReference type="Pfam" id="PF00583">
    <property type="entry name" value="Acetyltransf_1"/>
    <property type="match status" value="1"/>
</dbReference>
<sequence length="189" mass="20808">MKSYDITIINSRSLKCNSGPAPGLATAEDLDRLVAMSDQAKESFKAKNIDQWQKGEPNRQVMEASILRSQLHVLEDTGQVVGMITIVPGPEASYASIDGAWLNQEPYFAFHRICVEESMKGRGLAARLFSEAEQYVLKTGVRNIRIDTHPDNQAMQRALAKSGYICCGTLVLTEGSEAGDLRVGYQKVI</sequence>
<dbReference type="InterPro" id="IPR016181">
    <property type="entry name" value="Acyl_CoA_acyltransferase"/>
</dbReference>
<dbReference type="CDD" id="cd04301">
    <property type="entry name" value="NAT_SF"/>
    <property type="match status" value="1"/>
</dbReference>
<dbReference type="InterPro" id="IPR000182">
    <property type="entry name" value="GNAT_dom"/>
</dbReference>
<dbReference type="EMBL" id="CZAB01000054">
    <property type="protein sequence ID" value="CUP82392.1"/>
    <property type="molecule type" value="Genomic_DNA"/>
</dbReference>
<dbReference type="Gene3D" id="3.40.630.30">
    <property type="match status" value="1"/>
</dbReference>
<dbReference type="Proteomes" id="UP000095512">
    <property type="component" value="Unassembled WGS sequence"/>
</dbReference>
<reference evidence="2 4" key="1">
    <citation type="submission" date="2015-09" db="EMBL/GenBank/DDBJ databases">
        <authorList>
            <consortium name="Pathogen Informatics"/>
        </authorList>
    </citation>
    <scope>NUCLEOTIDE SEQUENCE [LARGE SCALE GENOMIC DNA]</scope>
    <source>
        <strain evidence="2 4">2789STDY5834865</strain>
    </source>
</reference>
<evidence type="ECO:0000313" key="4">
    <source>
        <dbReference type="Proteomes" id="UP000095512"/>
    </source>
</evidence>
<keyword evidence="5" id="KW-1185">Reference proteome</keyword>
<dbReference type="GO" id="GO:0016747">
    <property type="term" value="F:acyltransferase activity, transferring groups other than amino-acyl groups"/>
    <property type="evidence" value="ECO:0007669"/>
    <property type="project" value="InterPro"/>
</dbReference>
<reference evidence="3 5" key="2">
    <citation type="submission" date="2018-06" db="EMBL/GenBank/DDBJ databases">
        <authorList>
            <consortium name="Pathogen Informatics"/>
            <person name="Doyle S."/>
        </authorList>
    </citation>
    <scope>NUCLEOTIDE SEQUENCE [LARGE SCALE GENOMIC DNA]</scope>
    <source>
        <strain evidence="3 5">NCTC11224</strain>
    </source>
</reference>
<feature type="domain" description="N-acetyltransferase" evidence="1">
    <location>
        <begin position="20"/>
        <end position="189"/>
    </location>
</feature>
<keyword evidence="2" id="KW-0808">Transferase</keyword>
<name>A0A174RAB1_9FIRM</name>
<gene>
    <name evidence="2" type="ORF">ERS852480_04173</name>
    <name evidence="3" type="ORF">NCTC11224_04209</name>
</gene>
<dbReference type="PROSITE" id="PS51186">
    <property type="entry name" value="GNAT"/>
    <property type="match status" value="1"/>
</dbReference>
<dbReference type="SUPFAM" id="SSF55729">
    <property type="entry name" value="Acyl-CoA N-acyltransferases (Nat)"/>
    <property type="match status" value="1"/>
</dbReference>
<dbReference type="EMBL" id="UAVW01000016">
    <property type="protein sequence ID" value="SQB15152.1"/>
    <property type="molecule type" value="Genomic_DNA"/>
</dbReference>
<accession>A0A174RAB1</accession>
<evidence type="ECO:0000313" key="2">
    <source>
        <dbReference type="EMBL" id="CUP82392.1"/>
    </source>
</evidence>
<evidence type="ECO:0000313" key="5">
    <source>
        <dbReference type="Proteomes" id="UP000251853"/>
    </source>
</evidence>
<protein>
    <submittedName>
        <fullName evidence="2">GCN5-like N-acetyltransferase</fullName>
    </submittedName>
</protein>
<dbReference type="Proteomes" id="UP000251853">
    <property type="component" value="Unassembled WGS sequence"/>
</dbReference>
<organism evidence="2 4">
    <name type="scientific">Enterocloster clostridioformis</name>
    <dbReference type="NCBI Taxonomy" id="1531"/>
    <lineage>
        <taxon>Bacteria</taxon>
        <taxon>Bacillati</taxon>
        <taxon>Bacillota</taxon>
        <taxon>Clostridia</taxon>
        <taxon>Lachnospirales</taxon>
        <taxon>Lachnospiraceae</taxon>
        <taxon>Enterocloster</taxon>
    </lineage>
</organism>
<proteinExistence type="predicted"/>
<evidence type="ECO:0000259" key="1">
    <source>
        <dbReference type="PROSITE" id="PS51186"/>
    </source>
</evidence>